<evidence type="ECO:0000313" key="3">
    <source>
        <dbReference type="EMBL" id="PPS92683.1"/>
    </source>
</evidence>
<keyword evidence="4" id="KW-1185">Reference proteome</keyword>
<dbReference type="Pfam" id="PF03645">
    <property type="entry name" value="Tctex-1"/>
    <property type="match status" value="1"/>
</dbReference>
<dbReference type="InterPro" id="IPR038586">
    <property type="entry name" value="Tctex-1-like_sf"/>
</dbReference>
<proteinExistence type="predicted"/>
<evidence type="ECO:0000313" key="2">
    <source>
        <dbReference type="EMBL" id="CUV05563.1"/>
    </source>
</evidence>
<dbReference type="EMBL" id="JTAI01000023">
    <property type="protein sequence ID" value="PPS92683.1"/>
    <property type="molecule type" value="Genomic_DNA"/>
</dbReference>
<dbReference type="GO" id="GO:0045505">
    <property type="term" value="F:dynein intermediate chain binding"/>
    <property type="evidence" value="ECO:0007669"/>
    <property type="project" value="TreeGrafter"/>
</dbReference>
<dbReference type="GO" id="GO:0007018">
    <property type="term" value="P:microtubule-based movement"/>
    <property type="evidence" value="ECO:0007669"/>
    <property type="project" value="TreeGrafter"/>
</dbReference>
<reference evidence="3 4" key="3">
    <citation type="submission" date="2017-10" db="EMBL/GenBank/DDBJ databases">
        <title>Consistent, comparative and evidence-based genome annotation and re-annotation for the closely-related species, Cryptosporidium parvum, C. hominis and C. tyzzeri.</title>
        <authorList>
            <person name="Baptista R.P."/>
            <person name="Li Y."/>
            <person name="Sateriale A."/>
            <person name="Striepen B."/>
            <person name="Kissinger J.C."/>
        </authorList>
    </citation>
    <scope>NUCLEOTIDE SEQUENCE [LARGE SCALE GENOMIC DNA]</scope>
    <source>
        <strain evidence="3">30976</strain>
    </source>
</reference>
<dbReference type="PANTHER" id="PTHR21255:SF4">
    <property type="entry name" value="DYNEIN LIGHT CHAIN TCTEX-TYPE"/>
    <property type="match status" value="1"/>
</dbReference>
<name>A0A0S4TF14_CRYHO</name>
<dbReference type="VEuPathDB" id="CryptoDB:ChTU502y2012_295g0135"/>
<dbReference type="Proteomes" id="UP001429100">
    <property type="component" value="Unassembled WGS sequence"/>
</dbReference>
<feature type="compositionally biased region" description="Low complexity" evidence="1">
    <location>
        <begin position="1"/>
        <end position="14"/>
    </location>
</feature>
<organism evidence="2">
    <name type="scientific">Cryptosporidium hominis</name>
    <dbReference type="NCBI Taxonomy" id="237895"/>
    <lineage>
        <taxon>Eukaryota</taxon>
        <taxon>Sar</taxon>
        <taxon>Alveolata</taxon>
        <taxon>Apicomplexa</taxon>
        <taxon>Conoidasida</taxon>
        <taxon>Coccidia</taxon>
        <taxon>Eucoccidiorida</taxon>
        <taxon>Eimeriorina</taxon>
        <taxon>Cryptosporidiidae</taxon>
        <taxon>Cryptosporidium</taxon>
    </lineage>
</organism>
<dbReference type="VEuPathDB" id="CryptoDB:Chro.40206"/>
<dbReference type="InterPro" id="IPR005334">
    <property type="entry name" value="Tctex-1-like"/>
</dbReference>
<reference evidence="3 4" key="1">
    <citation type="submission" date="2014-11" db="EMBL/GenBank/DDBJ databases">
        <title>Comparative genomic analysis of Cryptosporidium hominis reveals occurrence of genetic recombination in virulent subtypes.</title>
        <authorList>
            <person name="Guo Y."/>
            <person name="Tang K."/>
            <person name="Frace M."/>
            <person name="Li N."/>
            <person name="Roellig D.M."/>
            <person name="Sammons S."/>
            <person name="Knipe K."/>
            <person name="Rowe L."/>
            <person name="Feng Y."/>
            <person name="Xiao L."/>
        </authorList>
    </citation>
    <scope>NUCLEOTIDE SEQUENCE [LARGE SCALE GENOMIC DNA]</scope>
    <source>
        <strain evidence="3">30976</strain>
    </source>
</reference>
<dbReference type="GO" id="GO:0005737">
    <property type="term" value="C:cytoplasm"/>
    <property type="evidence" value="ECO:0007669"/>
    <property type="project" value="TreeGrafter"/>
</dbReference>
<dbReference type="Gene3D" id="3.30.1140.40">
    <property type="entry name" value="Tctex-1"/>
    <property type="match status" value="1"/>
</dbReference>
<dbReference type="AlphaFoldDB" id="A0A0S4TF14"/>
<dbReference type="VEuPathDB" id="CryptoDB:GY17_00003325"/>
<dbReference type="OrthoDB" id="10059120at2759"/>
<reference evidence="2" key="2">
    <citation type="submission" date="2015-08" db="EMBL/GenBank/DDBJ databases">
        <authorList>
            <person name="Babu N.S."/>
            <person name="Beckwith C.J."/>
            <person name="Beseler K.G."/>
            <person name="Brison A."/>
            <person name="Carone J.V."/>
            <person name="Caskin T.P."/>
            <person name="Diamond M."/>
            <person name="Durham M.E."/>
            <person name="Foxe J.M."/>
            <person name="Go M."/>
            <person name="Henderson B.A."/>
            <person name="Jones I.B."/>
            <person name="McGettigan J.A."/>
            <person name="Micheletti S.J."/>
            <person name="Nasrallah M.E."/>
            <person name="Ortiz D."/>
            <person name="Piller C.R."/>
            <person name="Privatt S.R."/>
            <person name="Schneider S.L."/>
            <person name="Sharp S."/>
            <person name="Smith T.C."/>
            <person name="Stanton J.D."/>
            <person name="Ullery H.E."/>
            <person name="Wilson R.J."/>
            <person name="Serrano M.G."/>
            <person name="Buck G."/>
            <person name="Lee V."/>
            <person name="Wang Y."/>
            <person name="Carvalho R."/>
            <person name="Voegtly L."/>
            <person name="Shi R."/>
            <person name="Duckworth R."/>
            <person name="Johnson A."/>
            <person name="Loviza R."/>
            <person name="Walstead R."/>
            <person name="Shah Z."/>
            <person name="Kiflezghi M."/>
            <person name="Wade K."/>
            <person name="Ball S.L."/>
            <person name="Bradley K.W."/>
            <person name="Asai D.J."/>
            <person name="Bowman C.A."/>
            <person name="Russell D.A."/>
            <person name="Pope W.H."/>
            <person name="Jacobs-Sera D."/>
            <person name="Hendrix R.W."/>
            <person name="Hatfull G.F."/>
        </authorList>
    </citation>
    <scope>NUCLEOTIDE SEQUENCE [LARGE SCALE GENOMIC DNA]</scope>
</reference>
<dbReference type="GO" id="GO:0005868">
    <property type="term" value="C:cytoplasmic dynein complex"/>
    <property type="evidence" value="ECO:0007669"/>
    <property type="project" value="TreeGrafter"/>
</dbReference>
<dbReference type="VEuPathDB" id="CryptoDB:CHUDEA4_1830"/>
<evidence type="ECO:0000256" key="1">
    <source>
        <dbReference type="SAM" id="MobiDB-lite"/>
    </source>
</evidence>
<accession>A0A0S4TF14</accession>
<gene>
    <name evidence="2" type="ORF">CHUDEA4_1830</name>
    <name evidence="3" type="ORF">GY17_00003325</name>
</gene>
<sequence>MSSSSNLGSDPSNPTNKSTENPVGGTAEHDFDPNSMPNGQISSISSFSSIKDGVQDCIITSINSVLDQSTEYNASEVTTWVDSITSQCLENLRKLSEKFKYIVSVIVLQRSPAGFHLFTTCYWDQANDGSVTHRWDNKNLHCVVVVYGVAY</sequence>
<dbReference type="CDD" id="cd21455">
    <property type="entry name" value="DLC-like_DYNLT1_DYNLT3"/>
    <property type="match status" value="1"/>
</dbReference>
<dbReference type="Proteomes" id="UP000199752">
    <property type="component" value="Chromosome 4"/>
</dbReference>
<feature type="region of interest" description="Disordered" evidence="1">
    <location>
        <begin position="1"/>
        <end position="38"/>
    </location>
</feature>
<dbReference type="PANTHER" id="PTHR21255">
    <property type="entry name" value="T-COMPLEX-ASSOCIATED-TESTIS-EXPRESSED 1/ DYNEIN LIGHT CHAIN"/>
    <property type="match status" value="1"/>
</dbReference>
<protein>
    <submittedName>
        <fullName evidence="3">Dynein light chain tctex1</fullName>
    </submittedName>
</protein>
<dbReference type="EMBL" id="LN877950">
    <property type="protein sequence ID" value="CUV05563.1"/>
    <property type="molecule type" value="Genomic_DNA"/>
</dbReference>
<evidence type="ECO:0000313" key="4">
    <source>
        <dbReference type="Proteomes" id="UP001429100"/>
    </source>
</evidence>